<dbReference type="Proteomes" id="UP000535543">
    <property type="component" value="Unassembled WGS sequence"/>
</dbReference>
<dbReference type="RefSeq" id="WP_169584976.1">
    <property type="nucleotide sequence ID" value="NZ_VCQU01000001.1"/>
</dbReference>
<reference evidence="2 3" key="1">
    <citation type="submission" date="2019-05" db="EMBL/GenBank/DDBJ databases">
        <authorList>
            <person name="Lee S.D."/>
        </authorList>
    </citation>
    <scope>NUCLEOTIDE SEQUENCE [LARGE SCALE GENOMIC DNA]</scope>
    <source>
        <strain evidence="2 3">YC2-7</strain>
    </source>
</reference>
<comment type="caution">
    <text evidence="2">The sequence shown here is derived from an EMBL/GenBank/DDBJ whole genome shotgun (WGS) entry which is preliminary data.</text>
</comment>
<protein>
    <submittedName>
        <fullName evidence="2">DUF4442 domain-containing protein</fullName>
    </submittedName>
</protein>
<keyword evidence="1" id="KW-0472">Membrane</keyword>
<evidence type="ECO:0000313" key="3">
    <source>
        <dbReference type="Proteomes" id="UP000535543"/>
    </source>
</evidence>
<feature type="transmembrane region" description="Helical" evidence="1">
    <location>
        <begin position="55"/>
        <end position="77"/>
    </location>
</feature>
<accession>A0A848K7G6</accession>
<proteinExistence type="predicted"/>
<dbReference type="CDD" id="cd03443">
    <property type="entry name" value="PaaI_thioesterase"/>
    <property type="match status" value="1"/>
</dbReference>
<dbReference type="InterPro" id="IPR029069">
    <property type="entry name" value="HotDog_dom_sf"/>
</dbReference>
<name>A0A848K7G6_9NOCA</name>
<reference evidence="2 3" key="2">
    <citation type="submission" date="2020-06" db="EMBL/GenBank/DDBJ databases">
        <title>Antribacter stalactiti gen. nov., sp. nov., a new member of the family Nacardiaceae isolated from a cave.</title>
        <authorList>
            <person name="Kim I.S."/>
        </authorList>
    </citation>
    <scope>NUCLEOTIDE SEQUENCE [LARGE SCALE GENOMIC DNA]</scope>
    <source>
        <strain evidence="2 3">YC2-7</strain>
    </source>
</reference>
<dbReference type="Gene3D" id="3.10.129.10">
    <property type="entry name" value="Hotdog Thioesterase"/>
    <property type="match status" value="1"/>
</dbReference>
<dbReference type="Pfam" id="PF14539">
    <property type="entry name" value="DUF4442"/>
    <property type="match status" value="1"/>
</dbReference>
<sequence>MTESNEAPPFVDIINGAMEFTIPAAAKMGVQAVEVRRGFAATTVPIEGNGNHFGVIYAGVLFTVAEVLGGAIAIASFDTSAYYPLVKELTIKFTRPAKTDVRAQAQVSDDELDRIANEAAEKGKADFELEAVVTDASGETVAVTKGLYQIRAIGR</sequence>
<dbReference type="SUPFAM" id="SSF54637">
    <property type="entry name" value="Thioesterase/thiol ester dehydrase-isomerase"/>
    <property type="match status" value="1"/>
</dbReference>
<evidence type="ECO:0000313" key="2">
    <source>
        <dbReference type="EMBL" id="NMN94309.1"/>
    </source>
</evidence>
<gene>
    <name evidence="2" type="ORF">FGL95_04555</name>
</gene>
<keyword evidence="1" id="KW-1133">Transmembrane helix</keyword>
<organism evidence="2 3">
    <name type="scientific">Antrihabitans stalactiti</name>
    <dbReference type="NCBI Taxonomy" id="2584121"/>
    <lineage>
        <taxon>Bacteria</taxon>
        <taxon>Bacillati</taxon>
        <taxon>Actinomycetota</taxon>
        <taxon>Actinomycetes</taxon>
        <taxon>Mycobacteriales</taxon>
        <taxon>Nocardiaceae</taxon>
        <taxon>Antrihabitans</taxon>
    </lineage>
</organism>
<dbReference type="InterPro" id="IPR027961">
    <property type="entry name" value="DUF4442"/>
</dbReference>
<keyword evidence="1" id="KW-0812">Transmembrane</keyword>
<dbReference type="AlphaFoldDB" id="A0A848K7G6"/>
<dbReference type="EMBL" id="VCQU01000001">
    <property type="protein sequence ID" value="NMN94309.1"/>
    <property type="molecule type" value="Genomic_DNA"/>
</dbReference>
<evidence type="ECO:0000256" key="1">
    <source>
        <dbReference type="SAM" id="Phobius"/>
    </source>
</evidence>
<keyword evidence="3" id="KW-1185">Reference proteome</keyword>